<dbReference type="AlphaFoldDB" id="A0A2H3CJX9"/>
<evidence type="ECO:0000313" key="2">
    <source>
        <dbReference type="Proteomes" id="UP000217790"/>
    </source>
</evidence>
<dbReference type="InParanoid" id="A0A2H3CJX9"/>
<evidence type="ECO:0000313" key="1">
    <source>
        <dbReference type="EMBL" id="PBK83335.1"/>
    </source>
</evidence>
<organism evidence="1 2">
    <name type="scientific">Armillaria gallica</name>
    <name type="common">Bulbous honey fungus</name>
    <name type="synonym">Armillaria bulbosa</name>
    <dbReference type="NCBI Taxonomy" id="47427"/>
    <lineage>
        <taxon>Eukaryota</taxon>
        <taxon>Fungi</taxon>
        <taxon>Dikarya</taxon>
        <taxon>Basidiomycota</taxon>
        <taxon>Agaricomycotina</taxon>
        <taxon>Agaricomycetes</taxon>
        <taxon>Agaricomycetidae</taxon>
        <taxon>Agaricales</taxon>
        <taxon>Marasmiineae</taxon>
        <taxon>Physalacriaceae</taxon>
        <taxon>Armillaria</taxon>
    </lineage>
</organism>
<protein>
    <submittedName>
        <fullName evidence="1">Uncharacterized protein</fullName>
    </submittedName>
</protein>
<sequence>MRAPNLGENGPIPVTIYICSADATGADIRAQPHPRMRIGPMRYPYIRRTDPDPSADASVLCLTKDREAKKYMFYEYVDSATTVEISTEYRAQCNGTLLRLLEICDHVHSKGKQTFVLSTGISPISVLIVLMPLPTRILSSNKISLVLSRLYPQCSAKVAKLIPTMEMNHLSEQ</sequence>
<name>A0A2H3CJX9_ARMGA</name>
<dbReference type="Proteomes" id="UP000217790">
    <property type="component" value="Unassembled WGS sequence"/>
</dbReference>
<accession>A0A2H3CJX9</accession>
<dbReference type="EMBL" id="KZ293707">
    <property type="protein sequence ID" value="PBK83335.1"/>
    <property type="molecule type" value="Genomic_DNA"/>
</dbReference>
<proteinExistence type="predicted"/>
<reference evidence="2" key="1">
    <citation type="journal article" date="2017" name="Nat. Ecol. Evol.">
        <title>Genome expansion and lineage-specific genetic innovations in the forest pathogenic fungi Armillaria.</title>
        <authorList>
            <person name="Sipos G."/>
            <person name="Prasanna A.N."/>
            <person name="Walter M.C."/>
            <person name="O'Connor E."/>
            <person name="Balint B."/>
            <person name="Krizsan K."/>
            <person name="Kiss B."/>
            <person name="Hess J."/>
            <person name="Varga T."/>
            <person name="Slot J."/>
            <person name="Riley R."/>
            <person name="Boka B."/>
            <person name="Rigling D."/>
            <person name="Barry K."/>
            <person name="Lee J."/>
            <person name="Mihaltcheva S."/>
            <person name="LaButti K."/>
            <person name="Lipzen A."/>
            <person name="Waldron R."/>
            <person name="Moloney N.M."/>
            <person name="Sperisen C."/>
            <person name="Kredics L."/>
            <person name="Vagvoelgyi C."/>
            <person name="Patrignani A."/>
            <person name="Fitzpatrick D."/>
            <person name="Nagy I."/>
            <person name="Doyle S."/>
            <person name="Anderson J.B."/>
            <person name="Grigoriev I.V."/>
            <person name="Gueldener U."/>
            <person name="Muensterkoetter M."/>
            <person name="Nagy L.G."/>
        </authorList>
    </citation>
    <scope>NUCLEOTIDE SEQUENCE [LARGE SCALE GENOMIC DNA]</scope>
    <source>
        <strain evidence="2">Ar21-2</strain>
    </source>
</reference>
<keyword evidence="2" id="KW-1185">Reference proteome</keyword>
<gene>
    <name evidence="1" type="ORF">ARMGADRAFT_1037952</name>
</gene>